<evidence type="ECO:0000313" key="2">
    <source>
        <dbReference type="Proteomes" id="UP001566132"/>
    </source>
</evidence>
<dbReference type="Proteomes" id="UP001566132">
    <property type="component" value="Unassembled WGS sequence"/>
</dbReference>
<sequence>MAQAFISTYKKSFRWHQQLKIDPCDSRNLPKFEPEGETDLNKELDEELKDISKIKKAIHKFYLARMRSTYYISYCDKIEKCQKNVSRSSSVMSKLDELRDSCQEGLQETFENELLEYCKNLYSNKNKKIIPPLDTTRNIFGYMRPTRLLTPISIYQHKYGRIAYDILKKAHKSDGIIQ</sequence>
<name>A0ABD1F1C1_HYPHA</name>
<keyword evidence="2" id="KW-1185">Reference proteome</keyword>
<comment type="caution">
    <text evidence="1">The sequence shown here is derived from an EMBL/GenBank/DDBJ whole genome shotgun (WGS) entry which is preliminary data.</text>
</comment>
<proteinExistence type="predicted"/>
<accession>A0ABD1F1C1</accession>
<protein>
    <submittedName>
        <fullName evidence="1">Uncharacterized protein</fullName>
    </submittedName>
</protein>
<gene>
    <name evidence="1" type="ORF">ABEB36_003856</name>
</gene>
<reference evidence="1 2" key="1">
    <citation type="submission" date="2024-05" db="EMBL/GenBank/DDBJ databases">
        <title>Genetic variation in Jamaican populations of the coffee berry borer (Hypothenemus hampei).</title>
        <authorList>
            <person name="Errbii M."/>
            <person name="Myrie A."/>
        </authorList>
    </citation>
    <scope>NUCLEOTIDE SEQUENCE [LARGE SCALE GENOMIC DNA]</scope>
    <source>
        <strain evidence="1">JA-Hopewell-2020-01-JO</strain>
        <tissue evidence="1">Whole body</tissue>
    </source>
</reference>
<dbReference type="EMBL" id="JBDJPC010000003">
    <property type="protein sequence ID" value="KAL1509055.1"/>
    <property type="molecule type" value="Genomic_DNA"/>
</dbReference>
<evidence type="ECO:0000313" key="1">
    <source>
        <dbReference type="EMBL" id="KAL1509055.1"/>
    </source>
</evidence>
<dbReference type="AlphaFoldDB" id="A0ABD1F1C1"/>
<organism evidence="1 2">
    <name type="scientific">Hypothenemus hampei</name>
    <name type="common">Coffee berry borer</name>
    <dbReference type="NCBI Taxonomy" id="57062"/>
    <lineage>
        <taxon>Eukaryota</taxon>
        <taxon>Metazoa</taxon>
        <taxon>Ecdysozoa</taxon>
        <taxon>Arthropoda</taxon>
        <taxon>Hexapoda</taxon>
        <taxon>Insecta</taxon>
        <taxon>Pterygota</taxon>
        <taxon>Neoptera</taxon>
        <taxon>Endopterygota</taxon>
        <taxon>Coleoptera</taxon>
        <taxon>Polyphaga</taxon>
        <taxon>Cucujiformia</taxon>
        <taxon>Curculionidae</taxon>
        <taxon>Scolytinae</taxon>
        <taxon>Hypothenemus</taxon>
    </lineage>
</organism>